<evidence type="ECO:0000313" key="4">
    <source>
        <dbReference type="Proteomes" id="UP001195769"/>
    </source>
</evidence>
<name>A0AAD4HQR9_9AGAM</name>
<comment type="catalytic activity">
    <reaction evidence="1">
        <text>ATP + H2O = ADP + phosphate + H(+)</text>
        <dbReference type="Rhea" id="RHEA:13065"/>
        <dbReference type="ChEBI" id="CHEBI:15377"/>
        <dbReference type="ChEBI" id="CHEBI:15378"/>
        <dbReference type="ChEBI" id="CHEBI:30616"/>
        <dbReference type="ChEBI" id="CHEBI:43474"/>
        <dbReference type="ChEBI" id="CHEBI:456216"/>
        <dbReference type="EC" id="5.6.2.3"/>
    </reaction>
</comment>
<sequence length="128" mass="13884">NPPQLFMVIHGQGGTGKTCLLHAITALFQNLGCSQQLAKIALTGIAALQIRGKTLHSWATIPAKKGLPCSDNWIFHPMKETAKHCSANMQGKWLLTADEMSLLTTEVLWLLSQVLTAFRAGEGITFIA</sequence>
<dbReference type="InterPro" id="IPR010285">
    <property type="entry name" value="DNA_helicase_pif1-like_DEAD"/>
</dbReference>
<evidence type="ECO:0000256" key="1">
    <source>
        <dbReference type="RuleBase" id="RU363044"/>
    </source>
</evidence>
<keyword evidence="4" id="KW-1185">Reference proteome</keyword>
<dbReference type="GO" id="GO:0043139">
    <property type="term" value="F:5'-3' DNA helicase activity"/>
    <property type="evidence" value="ECO:0007669"/>
    <property type="project" value="UniProtKB-EC"/>
</dbReference>
<dbReference type="GO" id="GO:0005524">
    <property type="term" value="F:ATP binding"/>
    <property type="evidence" value="ECO:0007669"/>
    <property type="project" value="UniProtKB-KW"/>
</dbReference>
<evidence type="ECO:0000313" key="3">
    <source>
        <dbReference type="EMBL" id="KAG1905352.1"/>
    </source>
</evidence>
<reference evidence="3" key="1">
    <citation type="journal article" date="2020" name="New Phytol.">
        <title>Comparative genomics reveals dynamic genome evolution in host specialist ectomycorrhizal fungi.</title>
        <authorList>
            <person name="Lofgren L.A."/>
            <person name="Nguyen N.H."/>
            <person name="Vilgalys R."/>
            <person name="Ruytinx J."/>
            <person name="Liao H.L."/>
            <person name="Branco S."/>
            <person name="Kuo A."/>
            <person name="LaButti K."/>
            <person name="Lipzen A."/>
            <person name="Andreopoulos W."/>
            <person name="Pangilinan J."/>
            <person name="Riley R."/>
            <person name="Hundley H."/>
            <person name="Na H."/>
            <person name="Barry K."/>
            <person name="Grigoriev I.V."/>
            <person name="Stajich J.E."/>
            <person name="Kennedy P.G."/>
        </authorList>
    </citation>
    <scope>NUCLEOTIDE SEQUENCE</scope>
    <source>
        <strain evidence="3">FC203</strain>
    </source>
</reference>
<evidence type="ECO:0000259" key="2">
    <source>
        <dbReference type="Pfam" id="PF05970"/>
    </source>
</evidence>
<keyword evidence="1" id="KW-0233">DNA recombination</keyword>
<comment type="cofactor">
    <cofactor evidence="1">
        <name>Mg(2+)</name>
        <dbReference type="ChEBI" id="CHEBI:18420"/>
    </cofactor>
</comment>
<dbReference type="Gene3D" id="3.40.50.300">
    <property type="entry name" value="P-loop containing nucleotide triphosphate hydrolases"/>
    <property type="match status" value="1"/>
</dbReference>
<keyword evidence="1" id="KW-0227">DNA damage</keyword>
<keyword evidence="1" id="KW-0378">Hydrolase</keyword>
<dbReference type="EC" id="5.6.2.3" evidence="1"/>
<gene>
    <name evidence="3" type="ORF">F5891DRAFT_944127</name>
</gene>
<proteinExistence type="inferred from homology"/>
<feature type="domain" description="DNA helicase Pif1-like DEAD-box helicase" evidence="2">
    <location>
        <begin position="6"/>
        <end position="116"/>
    </location>
</feature>
<dbReference type="Proteomes" id="UP001195769">
    <property type="component" value="Unassembled WGS sequence"/>
</dbReference>
<comment type="similarity">
    <text evidence="1">Belongs to the helicase family.</text>
</comment>
<dbReference type="GO" id="GO:0000723">
    <property type="term" value="P:telomere maintenance"/>
    <property type="evidence" value="ECO:0007669"/>
    <property type="project" value="InterPro"/>
</dbReference>
<dbReference type="RefSeq" id="XP_041230927.1">
    <property type="nucleotide sequence ID" value="XM_041374527.1"/>
</dbReference>
<dbReference type="Pfam" id="PF05970">
    <property type="entry name" value="PIF1"/>
    <property type="match status" value="1"/>
</dbReference>
<dbReference type="SUPFAM" id="SSF52540">
    <property type="entry name" value="P-loop containing nucleoside triphosphate hydrolases"/>
    <property type="match status" value="1"/>
</dbReference>
<keyword evidence="1" id="KW-0547">Nucleotide-binding</keyword>
<dbReference type="AlphaFoldDB" id="A0AAD4HQR9"/>
<keyword evidence="1" id="KW-0234">DNA repair</keyword>
<dbReference type="GeneID" id="64668825"/>
<dbReference type="GO" id="GO:0006281">
    <property type="term" value="P:DNA repair"/>
    <property type="evidence" value="ECO:0007669"/>
    <property type="project" value="UniProtKB-KW"/>
</dbReference>
<dbReference type="GO" id="GO:0006310">
    <property type="term" value="P:DNA recombination"/>
    <property type="evidence" value="ECO:0007669"/>
    <property type="project" value="UniProtKB-KW"/>
</dbReference>
<comment type="caution">
    <text evidence="3">The sequence shown here is derived from an EMBL/GenBank/DDBJ whole genome shotgun (WGS) entry which is preliminary data.</text>
</comment>
<dbReference type="InterPro" id="IPR027417">
    <property type="entry name" value="P-loop_NTPase"/>
</dbReference>
<keyword evidence="1" id="KW-0067">ATP-binding</keyword>
<organism evidence="3 4">
    <name type="scientific">Suillus fuscotomentosus</name>
    <dbReference type="NCBI Taxonomy" id="1912939"/>
    <lineage>
        <taxon>Eukaryota</taxon>
        <taxon>Fungi</taxon>
        <taxon>Dikarya</taxon>
        <taxon>Basidiomycota</taxon>
        <taxon>Agaricomycotina</taxon>
        <taxon>Agaricomycetes</taxon>
        <taxon>Agaricomycetidae</taxon>
        <taxon>Boletales</taxon>
        <taxon>Suillineae</taxon>
        <taxon>Suillaceae</taxon>
        <taxon>Suillus</taxon>
    </lineage>
</organism>
<keyword evidence="1" id="KW-0347">Helicase</keyword>
<dbReference type="EMBL" id="JABBWK010000007">
    <property type="protein sequence ID" value="KAG1905352.1"/>
    <property type="molecule type" value="Genomic_DNA"/>
</dbReference>
<protein>
    <recommendedName>
        <fullName evidence="1">ATP-dependent DNA helicase</fullName>
        <ecNumber evidence="1">5.6.2.3</ecNumber>
    </recommendedName>
</protein>
<accession>A0AAD4HQR9</accession>
<dbReference type="GO" id="GO:0016787">
    <property type="term" value="F:hydrolase activity"/>
    <property type="evidence" value="ECO:0007669"/>
    <property type="project" value="UniProtKB-KW"/>
</dbReference>
<feature type="non-terminal residue" evidence="3">
    <location>
        <position position="1"/>
    </location>
</feature>